<reference evidence="2 3" key="1">
    <citation type="submission" date="2018-12" db="EMBL/GenBank/DDBJ databases">
        <title>Complete genome sequence of Streptomyces ficellus NRRL8067, the producer of ficellomycin, feldamycin and nojirimycin.</title>
        <authorList>
            <person name="Zhang H."/>
            <person name="Yue R."/>
            <person name="Liu Y."/>
            <person name="Li M."/>
            <person name="Mu H."/>
            <person name="Zhang J."/>
        </authorList>
    </citation>
    <scope>NUCLEOTIDE SEQUENCE [LARGE SCALE GENOMIC DNA]</scope>
    <source>
        <strain evidence="2 3">NRRL 8067</strain>
    </source>
</reference>
<dbReference type="RefSeq" id="WP_156692122.1">
    <property type="nucleotide sequence ID" value="NZ_CP034279.1"/>
</dbReference>
<evidence type="ECO:0000313" key="2">
    <source>
        <dbReference type="EMBL" id="QGV78320.1"/>
    </source>
</evidence>
<dbReference type="KEGG" id="sfic:EIZ62_08765"/>
<feature type="region of interest" description="Disordered" evidence="1">
    <location>
        <begin position="400"/>
        <end position="441"/>
    </location>
</feature>
<organism evidence="2 3">
    <name type="scientific">Streptomyces ficellus</name>
    <dbReference type="NCBI Taxonomy" id="1977088"/>
    <lineage>
        <taxon>Bacteria</taxon>
        <taxon>Bacillati</taxon>
        <taxon>Actinomycetota</taxon>
        <taxon>Actinomycetes</taxon>
        <taxon>Kitasatosporales</taxon>
        <taxon>Streptomycetaceae</taxon>
        <taxon>Streptomyces</taxon>
    </lineage>
</organism>
<evidence type="ECO:0000313" key="3">
    <source>
        <dbReference type="Proteomes" id="UP000422572"/>
    </source>
</evidence>
<dbReference type="EMBL" id="CP034279">
    <property type="protein sequence ID" value="QGV78320.1"/>
    <property type="molecule type" value="Genomic_DNA"/>
</dbReference>
<accession>A0A6I6F3W8</accession>
<gene>
    <name evidence="2" type="ORF">EIZ62_08765</name>
</gene>
<proteinExistence type="predicted"/>
<dbReference type="Proteomes" id="UP000422572">
    <property type="component" value="Chromosome"/>
</dbReference>
<sequence>MALHPATGIPTRLLMWQRVREYAVPPSMIETATARRAAGDWAGAAAAARVDIDLDLRAVRHRHGTDLLTRLRADLRRLAPDLLRWHMPRTAPDGRLRPGLTVTLARYGAADLVVRTPPARADAGQRMSLALWSGPGRHTPHPHPHPDRRFRLDLHRHLWDATRSGELARHHHDHNGPWAHRGWAAAAETLLRTESRGAFTVRLAPRRAGVYELVAPDDSHAPTYRPLAERPPPHEVAALPVLPEAAARVLPDLELLRHGLLTTDRLHPLVATALPVRPEAVIAPTLRDPHRVECRGEIHRIALCDGVLTAVDHDPAQLRREELLVALGGPPLPCLRAIDAVHRNPEALPAVRERLRHGDVTGALAVVEGLLGPRAVLRDGPLRDELESAAARRVDHGLFRSGLTDDHPAATGHRPRLDRRTPLPIRRKRTSRTRPRTGATS</sequence>
<keyword evidence="3" id="KW-1185">Reference proteome</keyword>
<name>A0A6I6F3W8_9ACTN</name>
<dbReference type="AlphaFoldDB" id="A0A6I6F3W8"/>
<feature type="compositionally biased region" description="Basic residues" evidence="1">
    <location>
        <begin position="425"/>
        <end position="435"/>
    </location>
</feature>
<evidence type="ECO:0000256" key="1">
    <source>
        <dbReference type="SAM" id="MobiDB-lite"/>
    </source>
</evidence>
<protein>
    <submittedName>
        <fullName evidence="2">Uncharacterized protein</fullName>
    </submittedName>
</protein>
<dbReference type="OrthoDB" id="3276909at2"/>